<sequence length="279" mass="31559">GGVRDDPAPGVPQRPALAVQRRADDHAPQPDPGEAPAREALGRHDPADHVRAAVRLYLRRRDRRPGRDRLHLVPDGRYLYPVDRRSLLQLGDRHDRRHVEGHHRPVPVAADLPRGRPARPDGLGPGPEPARRHRADRDRADRRLADRGRPAQRARRLRHPAAVRLRHDLGWRLPRAERPQHRGRAGDRLHPVLPADLPVERLRPDGLDARPAPGHRGMEPDQRGDRRPARPVRQHRPGAPAGRLAGRESRHRVPDVVRHPAGRLRAARRLEVPPGRQPV</sequence>
<feature type="non-terminal residue" evidence="2">
    <location>
        <position position="279"/>
    </location>
</feature>
<feature type="compositionally biased region" description="Basic and acidic residues" evidence="1">
    <location>
        <begin position="176"/>
        <end position="190"/>
    </location>
</feature>
<dbReference type="EMBL" id="CADCWK010000326">
    <property type="protein sequence ID" value="CAA9572461.1"/>
    <property type="molecule type" value="Genomic_DNA"/>
</dbReference>
<feature type="region of interest" description="Disordered" evidence="1">
    <location>
        <begin position="176"/>
        <end position="279"/>
    </location>
</feature>
<feature type="compositionally biased region" description="Basic residues" evidence="1">
    <location>
        <begin position="150"/>
        <end position="161"/>
    </location>
</feature>
<feature type="compositionally biased region" description="Basic and acidic residues" evidence="1">
    <location>
        <begin position="216"/>
        <end position="228"/>
    </location>
</feature>
<feature type="region of interest" description="Disordered" evidence="1">
    <location>
        <begin position="1"/>
        <end position="49"/>
    </location>
</feature>
<organism evidence="2">
    <name type="scientific">uncultured Thermomicrobiales bacterium</name>
    <dbReference type="NCBI Taxonomy" id="1645740"/>
    <lineage>
        <taxon>Bacteria</taxon>
        <taxon>Pseudomonadati</taxon>
        <taxon>Thermomicrobiota</taxon>
        <taxon>Thermomicrobia</taxon>
        <taxon>Thermomicrobiales</taxon>
        <taxon>environmental samples</taxon>
    </lineage>
</organism>
<proteinExistence type="predicted"/>
<accession>A0A6J4V904</accession>
<dbReference type="AlphaFoldDB" id="A0A6J4V904"/>
<evidence type="ECO:0000313" key="2">
    <source>
        <dbReference type="EMBL" id="CAA9572461.1"/>
    </source>
</evidence>
<feature type="non-terminal residue" evidence="2">
    <location>
        <position position="1"/>
    </location>
</feature>
<feature type="compositionally biased region" description="Basic and acidic residues" evidence="1">
    <location>
        <begin position="198"/>
        <end position="208"/>
    </location>
</feature>
<reference evidence="2" key="1">
    <citation type="submission" date="2020-02" db="EMBL/GenBank/DDBJ databases">
        <authorList>
            <person name="Meier V. D."/>
        </authorList>
    </citation>
    <scope>NUCLEOTIDE SEQUENCE</scope>
    <source>
        <strain evidence="2">AVDCRST_MAG33</strain>
    </source>
</reference>
<feature type="compositionally biased region" description="Basic and acidic residues" evidence="1">
    <location>
        <begin position="245"/>
        <end position="258"/>
    </location>
</feature>
<gene>
    <name evidence="2" type="ORF">AVDCRST_MAG33-2676</name>
</gene>
<feature type="region of interest" description="Disordered" evidence="1">
    <location>
        <begin position="94"/>
        <end position="161"/>
    </location>
</feature>
<evidence type="ECO:0000256" key="1">
    <source>
        <dbReference type="SAM" id="MobiDB-lite"/>
    </source>
</evidence>
<name>A0A6J4V904_9BACT</name>
<feature type="compositionally biased region" description="Basic and acidic residues" evidence="1">
    <location>
        <begin position="135"/>
        <end position="149"/>
    </location>
</feature>
<protein>
    <submittedName>
        <fullName evidence="2">Efflux ABC transporter, permease protein</fullName>
    </submittedName>
</protein>
<feature type="compositionally biased region" description="Basic and acidic residues" evidence="1">
    <location>
        <begin position="36"/>
        <end position="49"/>
    </location>
</feature>